<sequence>MNKTTSIMPDDGSRNIMQFMPSTAMFKMKAISCAISVVVLITSMIGCDQDRPAQSTVTTQIDRIIVEKSARRLHLMSAGKVVRTYRVALGRNPVGHKLQEGDKKTPEGIYVVDGRNVNSSYHRSLHISYPSEADIQQARRSGVNPGGNIMIHGIRNGLGWLGPFHRVVDWTQGCIAVTNKEIEEIWASVPNGTAIELRP</sequence>
<dbReference type="CDD" id="cd16913">
    <property type="entry name" value="YkuD_like"/>
    <property type="match status" value="1"/>
</dbReference>
<evidence type="ECO:0000256" key="3">
    <source>
        <dbReference type="ARBA" id="ARBA00022679"/>
    </source>
</evidence>
<dbReference type="SUPFAM" id="SSF141523">
    <property type="entry name" value="L,D-transpeptidase catalytic domain-like"/>
    <property type="match status" value="1"/>
</dbReference>
<evidence type="ECO:0000313" key="9">
    <source>
        <dbReference type="EMBL" id="QSV45412.1"/>
    </source>
</evidence>
<name>A0ABX7Q1Z1_9BACT</name>
<keyword evidence="4 7" id="KW-0133">Cell shape</keyword>
<dbReference type="RefSeq" id="WP_207163209.1">
    <property type="nucleotide sequence ID" value="NZ_CP071382.1"/>
</dbReference>
<feature type="domain" description="L,D-TPase catalytic" evidence="8">
    <location>
        <begin position="62"/>
        <end position="198"/>
    </location>
</feature>
<evidence type="ECO:0000256" key="7">
    <source>
        <dbReference type="PROSITE-ProRule" id="PRU01373"/>
    </source>
</evidence>
<keyword evidence="5 7" id="KW-0573">Peptidoglycan synthesis</keyword>
<dbReference type="PANTHER" id="PTHR36699:SF1">
    <property type="entry name" value="L,D-TRANSPEPTIDASE YAFK-RELATED"/>
    <property type="match status" value="1"/>
</dbReference>
<reference evidence="9 10" key="1">
    <citation type="submission" date="2021-03" db="EMBL/GenBank/DDBJ databases">
        <title>Geobacter metallireducens gen. nov. sp. nov., a microorganism capable of coupling the complete oxidation of organic compounds to the reduction of iron and other metals.</title>
        <authorList>
            <person name="Li Y."/>
        </authorList>
    </citation>
    <scope>NUCLEOTIDE SEQUENCE [LARGE SCALE GENOMIC DNA]</scope>
    <source>
        <strain evidence="9 10">Jerry-YX</strain>
    </source>
</reference>
<dbReference type="PROSITE" id="PS52029">
    <property type="entry name" value="LD_TPASE"/>
    <property type="match status" value="1"/>
</dbReference>
<keyword evidence="3" id="KW-0808">Transferase</keyword>
<dbReference type="Pfam" id="PF03734">
    <property type="entry name" value="YkuD"/>
    <property type="match status" value="1"/>
</dbReference>
<evidence type="ECO:0000256" key="1">
    <source>
        <dbReference type="ARBA" id="ARBA00004752"/>
    </source>
</evidence>
<dbReference type="PANTHER" id="PTHR36699">
    <property type="entry name" value="LD-TRANSPEPTIDASE"/>
    <property type="match status" value="1"/>
</dbReference>
<dbReference type="Proteomes" id="UP000663651">
    <property type="component" value="Chromosome"/>
</dbReference>
<protein>
    <submittedName>
        <fullName evidence="9">L,D-transpeptidase family protein</fullName>
    </submittedName>
</protein>
<dbReference type="InterPro" id="IPR038063">
    <property type="entry name" value="Transpep_catalytic_dom"/>
</dbReference>
<gene>
    <name evidence="9" type="ORF">JZM60_15030</name>
</gene>
<keyword evidence="10" id="KW-1185">Reference proteome</keyword>
<dbReference type="EMBL" id="CP071382">
    <property type="protein sequence ID" value="QSV45412.1"/>
    <property type="molecule type" value="Genomic_DNA"/>
</dbReference>
<keyword evidence="6 7" id="KW-0961">Cell wall biogenesis/degradation</keyword>
<comment type="pathway">
    <text evidence="1 7">Cell wall biogenesis; peptidoglycan biosynthesis.</text>
</comment>
<evidence type="ECO:0000256" key="4">
    <source>
        <dbReference type="ARBA" id="ARBA00022960"/>
    </source>
</evidence>
<evidence type="ECO:0000259" key="8">
    <source>
        <dbReference type="PROSITE" id="PS52029"/>
    </source>
</evidence>
<comment type="similarity">
    <text evidence="2">Belongs to the YkuD family.</text>
</comment>
<evidence type="ECO:0000256" key="6">
    <source>
        <dbReference type="ARBA" id="ARBA00023316"/>
    </source>
</evidence>
<proteinExistence type="inferred from homology"/>
<dbReference type="InterPro" id="IPR005490">
    <property type="entry name" value="LD_TPept_cat_dom"/>
</dbReference>
<evidence type="ECO:0000256" key="5">
    <source>
        <dbReference type="ARBA" id="ARBA00022984"/>
    </source>
</evidence>
<dbReference type="Gene3D" id="2.40.440.10">
    <property type="entry name" value="L,D-transpeptidase catalytic domain-like"/>
    <property type="match status" value="1"/>
</dbReference>
<feature type="active site" description="Proton donor/acceptor" evidence="7">
    <location>
        <position position="152"/>
    </location>
</feature>
<evidence type="ECO:0000256" key="2">
    <source>
        <dbReference type="ARBA" id="ARBA00005992"/>
    </source>
</evidence>
<accession>A0ABX7Q1Z1</accession>
<organism evidence="9 10">
    <name type="scientific">Geobacter benzoatilyticus</name>
    <dbReference type="NCBI Taxonomy" id="2815309"/>
    <lineage>
        <taxon>Bacteria</taxon>
        <taxon>Pseudomonadati</taxon>
        <taxon>Thermodesulfobacteriota</taxon>
        <taxon>Desulfuromonadia</taxon>
        <taxon>Geobacterales</taxon>
        <taxon>Geobacteraceae</taxon>
        <taxon>Geobacter</taxon>
    </lineage>
</organism>
<evidence type="ECO:0000313" key="10">
    <source>
        <dbReference type="Proteomes" id="UP000663651"/>
    </source>
</evidence>
<feature type="active site" description="Nucleophile" evidence="7">
    <location>
        <position position="174"/>
    </location>
</feature>